<accession>A0A1T5BSK6</accession>
<dbReference type="GO" id="GO:0005886">
    <property type="term" value="C:plasma membrane"/>
    <property type="evidence" value="ECO:0007669"/>
    <property type="project" value="TreeGrafter"/>
</dbReference>
<feature type="domain" description="Multidrug resistance protein MdtA-like beta-barrel" evidence="2">
    <location>
        <begin position="78"/>
        <end position="157"/>
    </location>
</feature>
<sequence length="263" mass="27929">MSAEEVDSLRARVQSAEAALAAARAQVQARRLDVEFTQVRAPISGRVSDRRVDIGNLVSGDAAASATVLTTVNALDPIYFSFDGSESLYLKQRRQKDGSDRVEIRLQDEPDYRWKGKVDFTDNALDNGSGTIRGRAVVDNPNYFLTPGMFGNMRLAAGGARKALLVPDAAVVSDQARKVVYVVTGKDSSVEARPVEAGPLINGLRVIRSGLKPKDRVVISGVQFAASAPKVQTIAGRIEATKVAAAPAVPAPISSQATLAAAR</sequence>
<dbReference type="InterPro" id="IPR006143">
    <property type="entry name" value="RND_pump_MFP"/>
</dbReference>
<dbReference type="GO" id="GO:0046677">
    <property type="term" value="P:response to antibiotic"/>
    <property type="evidence" value="ECO:0007669"/>
    <property type="project" value="TreeGrafter"/>
</dbReference>
<dbReference type="STRING" id="439228.SAMN06295920_103249"/>
<protein>
    <submittedName>
        <fullName evidence="4">RND family efflux transporter, MFP subunit</fullName>
    </submittedName>
</protein>
<evidence type="ECO:0000313" key="4">
    <source>
        <dbReference type="EMBL" id="SKB50164.1"/>
    </source>
</evidence>
<dbReference type="EMBL" id="FUYM01000003">
    <property type="protein sequence ID" value="SKB50164.1"/>
    <property type="molecule type" value="Genomic_DNA"/>
</dbReference>
<reference evidence="5" key="1">
    <citation type="submission" date="2017-02" db="EMBL/GenBank/DDBJ databases">
        <authorList>
            <person name="Varghese N."/>
            <person name="Submissions S."/>
        </authorList>
    </citation>
    <scope>NUCLEOTIDE SEQUENCE [LARGE SCALE GENOMIC DNA]</scope>
    <source>
        <strain evidence="5">UM2</strain>
    </source>
</reference>
<dbReference type="PANTHER" id="PTHR30158">
    <property type="entry name" value="ACRA/E-RELATED COMPONENT OF DRUG EFFLUX TRANSPORTER"/>
    <property type="match status" value="1"/>
</dbReference>
<dbReference type="Pfam" id="PF25967">
    <property type="entry name" value="RND-MFP_C"/>
    <property type="match status" value="1"/>
</dbReference>
<evidence type="ECO:0000313" key="5">
    <source>
        <dbReference type="Proteomes" id="UP000189818"/>
    </source>
</evidence>
<dbReference type="InterPro" id="IPR058627">
    <property type="entry name" value="MdtA-like_C"/>
</dbReference>
<dbReference type="GO" id="GO:0022857">
    <property type="term" value="F:transmembrane transporter activity"/>
    <property type="evidence" value="ECO:0007669"/>
    <property type="project" value="InterPro"/>
</dbReference>
<evidence type="ECO:0000259" key="3">
    <source>
        <dbReference type="Pfam" id="PF25967"/>
    </source>
</evidence>
<dbReference type="NCBIfam" id="TIGR01730">
    <property type="entry name" value="RND_mfp"/>
    <property type="match status" value="1"/>
</dbReference>
<evidence type="ECO:0000256" key="1">
    <source>
        <dbReference type="ARBA" id="ARBA00009477"/>
    </source>
</evidence>
<gene>
    <name evidence="4" type="ORF">SAMN06295920_103249</name>
</gene>
<dbReference type="InterPro" id="IPR058626">
    <property type="entry name" value="MdtA-like_b-barrel"/>
</dbReference>
<evidence type="ECO:0000259" key="2">
    <source>
        <dbReference type="Pfam" id="PF25944"/>
    </source>
</evidence>
<dbReference type="Gene3D" id="2.40.50.100">
    <property type="match status" value="1"/>
</dbReference>
<name>A0A1T5BSK6_9SPHN</name>
<dbReference type="Gene3D" id="2.40.420.20">
    <property type="match status" value="1"/>
</dbReference>
<feature type="domain" description="Multidrug resistance protein MdtA-like C-terminal permuted SH3" evidence="3">
    <location>
        <begin position="163"/>
        <end position="223"/>
    </location>
</feature>
<dbReference type="AlphaFoldDB" id="A0A1T5BSK6"/>
<dbReference type="Pfam" id="PF25944">
    <property type="entry name" value="Beta-barrel_RND"/>
    <property type="match status" value="1"/>
</dbReference>
<dbReference type="PANTHER" id="PTHR30158:SF24">
    <property type="entry name" value="HLYD FAMILY SECRETION PROTEIN"/>
    <property type="match status" value="1"/>
</dbReference>
<dbReference type="SUPFAM" id="SSF111369">
    <property type="entry name" value="HlyD-like secretion proteins"/>
    <property type="match status" value="1"/>
</dbReference>
<keyword evidence="5" id="KW-1185">Reference proteome</keyword>
<dbReference type="Gene3D" id="1.10.287.470">
    <property type="entry name" value="Helix hairpin bin"/>
    <property type="match status" value="1"/>
</dbReference>
<dbReference type="GO" id="GO:0030313">
    <property type="term" value="C:cell envelope"/>
    <property type="evidence" value="ECO:0007669"/>
    <property type="project" value="UniProtKB-SubCell"/>
</dbReference>
<dbReference type="Gene3D" id="2.40.30.170">
    <property type="match status" value="1"/>
</dbReference>
<dbReference type="Proteomes" id="UP000189818">
    <property type="component" value="Unassembled WGS sequence"/>
</dbReference>
<comment type="similarity">
    <text evidence="1">Belongs to the membrane fusion protein (MFP) (TC 8.A.1) family.</text>
</comment>
<proteinExistence type="inferred from homology"/>
<organism evidence="4 5">
    <name type="scientific">Rhizorhabdus histidinilytica</name>
    <dbReference type="NCBI Taxonomy" id="439228"/>
    <lineage>
        <taxon>Bacteria</taxon>
        <taxon>Pseudomonadati</taxon>
        <taxon>Pseudomonadota</taxon>
        <taxon>Alphaproteobacteria</taxon>
        <taxon>Sphingomonadales</taxon>
        <taxon>Sphingomonadaceae</taxon>
        <taxon>Rhizorhabdus</taxon>
    </lineage>
</organism>